<dbReference type="PANTHER" id="PTHR47424:SF3">
    <property type="entry name" value="REGULATORY PROTEIN GAL4"/>
    <property type="match status" value="1"/>
</dbReference>
<accession>A0A0D2CBG4</accession>
<dbReference type="OrthoDB" id="4159052at2759"/>
<dbReference type="STRING" id="91928.A0A0D2CBG4"/>
<dbReference type="PANTHER" id="PTHR47424">
    <property type="entry name" value="REGULATORY PROTEIN GAL4"/>
    <property type="match status" value="1"/>
</dbReference>
<keyword evidence="4" id="KW-0539">Nucleus</keyword>
<dbReference type="RefSeq" id="XP_016241090.1">
    <property type="nucleotide sequence ID" value="XM_016375814.1"/>
</dbReference>
<evidence type="ECO:0008006" key="7">
    <source>
        <dbReference type="Google" id="ProtNLM"/>
    </source>
</evidence>
<keyword evidence="6" id="KW-1185">Reference proteome</keyword>
<organism evidence="5 6">
    <name type="scientific">Exophiala spinifera</name>
    <dbReference type="NCBI Taxonomy" id="91928"/>
    <lineage>
        <taxon>Eukaryota</taxon>
        <taxon>Fungi</taxon>
        <taxon>Dikarya</taxon>
        <taxon>Ascomycota</taxon>
        <taxon>Pezizomycotina</taxon>
        <taxon>Eurotiomycetes</taxon>
        <taxon>Chaetothyriomycetidae</taxon>
        <taxon>Chaetothyriales</taxon>
        <taxon>Herpotrichiellaceae</taxon>
        <taxon>Exophiala</taxon>
    </lineage>
</organism>
<evidence type="ECO:0000313" key="5">
    <source>
        <dbReference type="EMBL" id="KIW20874.1"/>
    </source>
</evidence>
<keyword evidence="1" id="KW-0805">Transcription regulation</keyword>
<dbReference type="Proteomes" id="UP000053328">
    <property type="component" value="Unassembled WGS sequence"/>
</dbReference>
<dbReference type="CDD" id="cd12148">
    <property type="entry name" value="fungal_TF_MHR"/>
    <property type="match status" value="1"/>
</dbReference>
<dbReference type="EMBL" id="KN847492">
    <property type="protein sequence ID" value="KIW20874.1"/>
    <property type="molecule type" value="Genomic_DNA"/>
</dbReference>
<evidence type="ECO:0000256" key="2">
    <source>
        <dbReference type="ARBA" id="ARBA00023125"/>
    </source>
</evidence>
<evidence type="ECO:0000256" key="1">
    <source>
        <dbReference type="ARBA" id="ARBA00023015"/>
    </source>
</evidence>
<reference evidence="5 6" key="1">
    <citation type="submission" date="2015-01" db="EMBL/GenBank/DDBJ databases">
        <title>The Genome Sequence of Exophiala spinifera CBS89968.</title>
        <authorList>
            <consortium name="The Broad Institute Genomics Platform"/>
            <person name="Cuomo C."/>
            <person name="de Hoog S."/>
            <person name="Gorbushina A."/>
            <person name="Stielow B."/>
            <person name="Teixiera M."/>
            <person name="Abouelleil A."/>
            <person name="Chapman S.B."/>
            <person name="Priest M."/>
            <person name="Young S.K."/>
            <person name="Wortman J."/>
            <person name="Nusbaum C."/>
            <person name="Birren B."/>
        </authorList>
    </citation>
    <scope>NUCLEOTIDE SEQUENCE [LARGE SCALE GENOMIC DNA]</scope>
    <source>
        <strain evidence="5 6">CBS 89968</strain>
    </source>
</reference>
<evidence type="ECO:0000256" key="4">
    <source>
        <dbReference type="ARBA" id="ARBA00023242"/>
    </source>
</evidence>
<dbReference type="HOGENOM" id="CLU_863690_0_0_1"/>
<sequence>MTFGRPTMLQDAGKVPIPMLIDDEFLRDDGEEGHQPTDVPSRLGLFVSSCTLFEHLAEILRTFYTASSEPDDLVEIVLRLNRRLDSFAKSVPDYLQTSEVSPLVVSEKNNCVSLQQQVLYCRLLYVRLLLLRPLLLSTTRHTRPQSTNTGKMVTDSSLDQHLVIQCCNLCVQMAHRLIEIIHQHLDTAYKSSAWHSVYFTFAAMITLLAAVQGPENIQIRDAQQSFEASWVRCLRILEHYEEQVISAPQAISVLQKLRIRASRSQLSHRDQINAEDVLSHAGVSREATAGENGDHDAGVQPTNSSYVTNYVDADANPMVNLSPFLSYGVDELSDAWFGQHLLDLDYFGLNWDINATTPSLSSMS</sequence>
<dbReference type="VEuPathDB" id="FungiDB:PV08_01452"/>
<dbReference type="GeneID" id="27328535"/>
<dbReference type="GO" id="GO:0000981">
    <property type="term" value="F:DNA-binding transcription factor activity, RNA polymerase II-specific"/>
    <property type="evidence" value="ECO:0007669"/>
    <property type="project" value="TreeGrafter"/>
</dbReference>
<dbReference type="GO" id="GO:0000435">
    <property type="term" value="P:positive regulation of transcription from RNA polymerase II promoter by galactose"/>
    <property type="evidence" value="ECO:0007669"/>
    <property type="project" value="TreeGrafter"/>
</dbReference>
<evidence type="ECO:0000256" key="3">
    <source>
        <dbReference type="ARBA" id="ARBA00023163"/>
    </source>
</evidence>
<protein>
    <recommendedName>
        <fullName evidence="7">Transcription factor domain-containing protein</fullName>
    </recommendedName>
</protein>
<proteinExistence type="predicted"/>
<name>A0A0D2CBG4_9EURO</name>
<dbReference type="InterPro" id="IPR051127">
    <property type="entry name" value="Fungal_SecMet_Regulators"/>
</dbReference>
<evidence type="ECO:0000313" key="6">
    <source>
        <dbReference type="Proteomes" id="UP000053328"/>
    </source>
</evidence>
<keyword evidence="3" id="KW-0804">Transcription</keyword>
<gene>
    <name evidence="5" type="ORF">PV08_01452</name>
</gene>
<keyword evidence="2" id="KW-0238">DNA-binding</keyword>
<dbReference type="GO" id="GO:0000978">
    <property type="term" value="F:RNA polymerase II cis-regulatory region sequence-specific DNA binding"/>
    <property type="evidence" value="ECO:0007669"/>
    <property type="project" value="TreeGrafter"/>
</dbReference>
<dbReference type="AlphaFoldDB" id="A0A0D2CBG4"/>
<dbReference type="GO" id="GO:0005634">
    <property type="term" value="C:nucleus"/>
    <property type="evidence" value="ECO:0007669"/>
    <property type="project" value="TreeGrafter"/>
</dbReference>